<dbReference type="OrthoDB" id="5061070at2759"/>
<dbReference type="Proteomes" id="UP000008141">
    <property type="component" value="Unassembled WGS sequence"/>
</dbReference>
<evidence type="ECO:0000313" key="3">
    <source>
        <dbReference type="EMBL" id="EFN52892.1"/>
    </source>
</evidence>
<dbReference type="InParanoid" id="E1ZN09"/>
<dbReference type="PRINTS" id="PR00195">
    <property type="entry name" value="DYNAMIN"/>
</dbReference>
<accession>E1ZN09</accession>
<dbReference type="GO" id="GO:0003924">
    <property type="term" value="F:GTPase activity"/>
    <property type="evidence" value="ECO:0007669"/>
    <property type="project" value="InterPro"/>
</dbReference>
<evidence type="ECO:0000256" key="1">
    <source>
        <dbReference type="SAM" id="MobiDB-lite"/>
    </source>
</evidence>
<dbReference type="GO" id="GO:0005525">
    <property type="term" value="F:GTP binding"/>
    <property type="evidence" value="ECO:0007669"/>
    <property type="project" value="InterPro"/>
</dbReference>
<name>E1ZN09_CHLVA</name>
<dbReference type="PROSITE" id="PS51718">
    <property type="entry name" value="G_DYNAMIN_2"/>
    <property type="match status" value="1"/>
</dbReference>
<dbReference type="eggNOG" id="KOG0446">
    <property type="taxonomic scope" value="Eukaryota"/>
</dbReference>
<protein>
    <recommendedName>
        <fullName evidence="2">Dynamin-type G domain-containing protein</fullName>
    </recommendedName>
</protein>
<dbReference type="GeneID" id="17352185"/>
<dbReference type="InterPro" id="IPR001401">
    <property type="entry name" value="Dynamin_GTPase"/>
</dbReference>
<dbReference type="SUPFAM" id="SSF52540">
    <property type="entry name" value="P-loop containing nucleoside triphosphate hydrolases"/>
    <property type="match status" value="1"/>
</dbReference>
<dbReference type="EMBL" id="GL433854">
    <property type="protein sequence ID" value="EFN52892.1"/>
    <property type="molecule type" value="Genomic_DNA"/>
</dbReference>
<organism evidence="4">
    <name type="scientific">Chlorella variabilis</name>
    <name type="common">Green alga</name>
    <dbReference type="NCBI Taxonomy" id="554065"/>
    <lineage>
        <taxon>Eukaryota</taxon>
        <taxon>Viridiplantae</taxon>
        <taxon>Chlorophyta</taxon>
        <taxon>core chlorophytes</taxon>
        <taxon>Trebouxiophyceae</taxon>
        <taxon>Chlorellales</taxon>
        <taxon>Chlorellaceae</taxon>
        <taxon>Chlorella clade</taxon>
        <taxon>Chlorella</taxon>
    </lineage>
</organism>
<dbReference type="KEGG" id="cvr:CHLNCDRAFT_26491"/>
<dbReference type="OMA" id="KQRTEAH"/>
<dbReference type="GO" id="GO:0005874">
    <property type="term" value="C:microtubule"/>
    <property type="evidence" value="ECO:0007669"/>
    <property type="project" value="TreeGrafter"/>
</dbReference>
<dbReference type="FunCoup" id="E1ZN09">
    <property type="interactions" value="32"/>
</dbReference>
<dbReference type="InterPro" id="IPR030381">
    <property type="entry name" value="G_DYNAMIN_dom"/>
</dbReference>
<dbReference type="PANTHER" id="PTHR11566:SF169">
    <property type="entry name" value="DYNAMIN-LIKE PROTEIN C"/>
    <property type="match status" value="1"/>
</dbReference>
<proteinExistence type="predicted"/>
<reference evidence="3 4" key="1">
    <citation type="journal article" date="2010" name="Plant Cell">
        <title>The Chlorella variabilis NC64A genome reveals adaptation to photosymbiosis, coevolution with viruses, and cryptic sex.</title>
        <authorList>
            <person name="Blanc G."/>
            <person name="Duncan G."/>
            <person name="Agarkova I."/>
            <person name="Borodovsky M."/>
            <person name="Gurnon J."/>
            <person name="Kuo A."/>
            <person name="Lindquist E."/>
            <person name="Lucas S."/>
            <person name="Pangilinan J."/>
            <person name="Polle J."/>
            <person name="Salamov A."/>
            <person name="Terry A."/>
            <person name="Yamada T."/>
            <person name="Dunigan D.D."/>
            <person name="Grigoriev I.V."/>
            <person name="Claverie J.M."/>
            <person name="Van Etten J.L."/>
        </authorList>
    </citation>
    <scope>NUCLEOTIDE SEQUENCE [LARGE SCALE GENOMIC DNA]</scope>
    <source>
        <strain evidence="3 4">NC64A</strain>
    </source>
</reference>
<dbReference type="InterPro" id="IPR027417">
    <property type="entry name" value="P-loop_NTPase"/>
</dbReference>
<dbReference type="CDD" id="cd08771">
    <property type="entry name" value="DLP_1"/>
    <property type="match status" value="1"/>
</dbReference>
<dbReference type="InterPro" id="IPR045063">
    <property type="entry name" value="Dynamin_N"/>
</dbReference>
<feature type="domain" description="Dynamin-type G" evidence="2">
    <location>
        <begin position="36"/>
        <end position="324"/>
    </location>
</feature>
<dbReference type="Gene3D" id="3.40.50.300">
    <property type="entry name" value="P-loop containing nucleotide triphosphate hydrolases"/>
    <property type="match status" value="1"/>
</dbReference>
<keyword evidence="4" id="KW-1185">Reference proteome</keyword>
<dbReference type="GO" id="GO:0005737">
    <property type="term" value="C:cytoplasm"/>
    <property type="evidence" value="ECO:0007669"/>
    <property type="project" value="TreeGrafter"/>
</dbReference>
<dbReference type="PANTHER" id="PTHR11566">
    <property type="entry name" value="DYNAMIN"/>
    <property type="match status" value="1"/>
</dbReference>
<evidence type="ECO:0000259" key="2">
    <source>
        <dbReference type="PROSITE" id="PS51718"/>
    </source>
</evidence>
<sequence length="787" mass="85994">MARQSQAHDIFDNPASKIRYEAYSRLQAAAVAFGENLPIPEIVCIGGQSDGKSCLLEAFLGFRFNVKEVEMGTRRPLIVQMVHDPSALEPRCRLQEEDGDDYSAIIPEASIAEAIRERTEVHLRKLGATVSSKPIVMRAEFAYAPNLTLVDTPGFILKARKGEADSTPDDIMAMVKAQCAPPHRLILFLQQSSVEWCSSLWMHIVQEVDPHYTRTVMVASKFDNRLKEFNERWEVDKYFSASGYLPPTVKPFFVALPKDRASGSASSADWRRAIQEVDGGVKQHLRQSITGGFDEERFGARIGFGNLRRFLEEELANRYRDSAPATLALLQERCESVAKELIAADKKLQEAADVVSLRRAAIHYVLNIATKVSSMMEGSPLIDPMHFGWTTEEERSSIAGANWPGVAAVVRPPNAGLRLCGGAAFERCVQEFVEAAKCLEFGVVSRERVANILLAYKGRNGGGVGMAAEELARGAAREVLEPLLNSACTRLGAVVKRAYDIATEQAQLQRGSGYERLRPYVAFHAALRSAFQAFVHALEERCKGILLHHLETATSEYAVGLVAGRKACCDQERDEAGSRGPCACSFCRCAESSTFDEPPSVYDRSEGAAPHSADENEPAMGRPPFAETQQTVPETPSPDVLTVNKPDHLRRAALAAAAGRNVDEDSPGKGRVAKVPRTAMVPPAASAGSAYLNVCHQAARLFGRIRQAVACQAAPATLKSAFLEPVGTQLAAELSVELLGRRDEDFMKLFTAAGVLSALEASRDAMAKRVEGLVRCKNEFQELARCL</sequence>
<feature type="region of interest" description="Disordered" evidence="1">
    <location>
        <begin position="593"/>
        <end position="643"/>
    </location>
</feature>
<dbReference type="RefSeq" id="XP_005844994.1">
    <property type="nucleotide sequence ID" value="XM_005844932.1"/>
</dbReference>
<gene>
    <name evidence="3" type="ORF">CHLNCDRAFT_26491</name>
</gene>
<dbReference type="InterPro" id="IPR022812">
    <property type="entry name" value="Dynamin"/>
</dbReference>
<dbReference type="Pfam" id="PF00350">
    <property type="entry name" value="Dynamin_N"/>
    <property type="match status" value="1"/>
</dbReference>
<dbReference type="GO" id="GO:0016020">
    <property type="term" value="C:membrane"/>
    <property type="evidence" value="ECO:0007669"/>
    <property type="project" value="TreeGrafter"/>
</dbReference>
<dbReference type="AlphaFoldDB" id="E1ZN09"/>
<dbReference type="SMART" id="SM00053">
    <property type="entry name" value="DYNc"/>
    <property type="match status" value="1"/>
</dbReference>
<dbReference type="FunFam" id="3.40.50.300:FF:001030">
    <property type="entry name" value="Dynamin-related protein 5A"/>
    <property type="match status" value="1"/>
</dbReference>
<dbReference type="STRING" id="554065.E1ZN09"/>
<dbReference type="GO" id="GO:0008017">
    <property type="term" value="F:microtubule binding"/>
    <property type="evidence" value="ECO:0007669"/>
    <property type="project" value="TreeGrafter"/>
</dbReference>
<evidence type="ECO:0000313" key="4">
    <source>
        <dbReference type="Proteomes" id="UP000008141"/>
    </source>
</evidence>